<dbReference type="Proteomes" id="UP001431010">
    <property type="component" value="Chromosome"/>
</dbReference>
<dbReference type="Pfam" id="PF00550">
    <property type="entry name" value="PP-binding"/>
    <property type="match status" value="1"/>
</dbReference>
<dbReference type="EMBL" id="CP088156">
    <property type="protein sequence ID" value="UFZ03312.1"/>
    <property type="molecule type" value="Genomic_DNA"/>
</dbReference>
<dbReference type="Gene3D" id="3.30.559.10">
    <property type="entry name" value="Chloramphenicol acetyltransferase-like domain"/>
    <property type="match status" value="1"/>
</dbReference>
<dbReference type="Pfam" id="PF00501">
    <property type="entry name" value="AMP-binding"/>
    <property type="match status" value="1"/>
</dbReference>
<dbReference type="SUPFAM" id="SSF56801">
    <property type="entry name" value="Acetyl-CoA synthetase-like"/>
    <property type="match status" value="1"/>
</dbReference>
<evidence type="ECO:0000313" key="5">
    <source>
        <dbReference type="Proteomes" id="UP001431010"/>
    </source>
</evidence>
<protein>
    <submittedName>
        <fullName evidence="4">Amino acid adenylation domain-containing protein</fullName>
    </submittedName>
</protein>
<sequence>MTGMTNKLARLAPQQRYLSEAFAGAAPDNVPRAVIVLEIEGTSPSIEDLRSAASRLAARAEILRTRFQALPGHSLPVQSIAPVLSPDVTIGDASDRDPLATMWESAIDQESSSPLAIVLGNGRVVVRLPALCADARTLDLVTELLVSPSAAGAVPIEFAEVAEWLCDFTCERAAAESVWWQARAFPTPLLPFERPSTHRNFIALHWAVPKSLHERVSLHAGKRDVSEEACWLTAWWIVLARIAQAGLAIAVEFDGRRYDGLEDCLGPLARRAPLGWAYDGRLSVEEIVRAVQRDLELGRDRVEHFDPRNDGSLGRFGFAWRSGKAVFTGSGLTLRPLARRIHAGPFAADLCFEHRTASDRVTLDATLLIEAGSIEAGAGEELKRLVMEAVAAVVEQPSASLQDLSFSVRNEPAKVISRPGTLLESLEHWATSTPDRIAVVDEAGLLTFGQLWAHGGRLANRLSALGAGPERPIALLMGRSSAAVLAMVAAWRCGACYLPLDPMLPPARLQTILRQLPVAALVVSSEYADLVQGVDVAVLRLNRVEPSPDMVTGSLPRSNPESCAYLLSTSGSTGVPKVVVVEHRQLHAYATALVHQLKFGDSWKFGIVSPWFADIGLTMLAGAFITGGSLHIMPEARLLNADAFGAFVRDHGLQCLKIVPTHLQALFAGRETADILPKEMLILGGEQPAWSLVRQIAAIAPRLRLVNHYGPTETTVGVVTGEIDPAEADHLARPMLGRALPNADVHILDEKLRPVPAWMPGQIHIGGLTVARGYVGARAATARAYLPDPFSERAGSRMYATGDMARRCLDGRIEFLGRSDRQVKIRGLRVEPDELEAALHGTRGIARAAVVVRGEPPSGPRLAAYVVLAPDHPFDAAAIRRELADTLPSYLLPSSITAIADLPMTASGKLDVARLPAETNTRGGALATRKEREIGALWCEVLGTTSVGREDSFFELGGHSLALAELSLLLRDRLGLDFPLPELFRHPTVAAMARMADKQAGQDRTRAFAKARNLAEQRRVALTQLEERAEKSKGTAT</sequence>
<evidence type="ECO:0000256" key="1">
    <source>
        <dbReference type="ARBA" id="ARBA00022450"/>
    </source>
</evidence>
<dbReference type="InterPro" id="IPR025110">
    <property type="entry name" value="AMP-bd_C"/>
</dbReference>
<feature type="domain" description="Carrier" evidence="3">
    <location>
        <begin position="925"/>
        <end position="1000"/>
    </location>
</feature>
<evidence type="ECO:0000256" key="2">
    <source>
        <dbReference type="ARBA" id="ARBA00022553"/>
    </source>
</evidence>
<dbReference type="InterPro" id="IPR000873">
    <property type="entry name" value="AMP-dep_synth/lig_dom"/>
</dbReference>
<dbReference type="Gene3D" id="1.10.1200.10">
    <property type="entry name" value="ACP-like"/>
    <property type="match status" value="1"/>
</dbReference>
<dbReference type="InterPro" id="IPR023213">
    <property type="entry name" value="CAT-like_dom_sf"/>
</dbReference>
<reference evidence="4" key="1">
    <citation type="journal article" date="2024" name="Antonie Van Leeuwenhoek">
        <title>Bradyrhizobium ontarionense sp. nov., a novel bacterial symbiont isolated from Aeschynomene indica (Indian jointvetch), harbours photosynthesis, nitrogen fixation and nitrous oxide (N2O) reductase genes.</title>
        <authorList>
            <person name="Bromfield E.S.P."/>
            <person name="Cloutier S."/>
        </authorList>
    </citation>
    <scope>NUCLEOTIDE SEQUENCE</scope>
    <source>
        <strain evidence="4">A19</strain>
    </source>
</reference>
<dbReference type="RefSeq" id="WP_231319335.1">
    <property type="nucleotide sequence ID" value="NZ_CP088156.1"/>
</dbReference>
<dbReference type="NCBIfam" id="TIGR01733">
    <property type="entry name" value="AA-adenyl-dom"/>
    <property type="match status" value="1"/>
</dbReference>
<organism evidence="4 5">
    <name type="scientific">Bradyrhizobium ontarionense</name>
    <dbReference type="NCBI Taxonomy" id="2898149"/>
    <lineage>
        <taxon>Bacteria</taxon>
        <taxon>Pseudomonadati</taxon>
        <taxon>Pseudomonadota</taxon>
        <taxon>Alphaproteobacteria</taxon>
        <taxon>Hyphomicrobiales</taxon>
        <taxon>Nitrobacteraceae</taxon>
        <taxon>Bradyrhizobium</taxon>
    </lineage>
</organism>
<dbReference type="SUPFAM" id="SSF47336">
    <property type="entry name" value="ACP-like"/>
    <property type="match status" value="1"/>
</dbReference>
<dbReference type="InterPro" id="IPR009081">
    <property type="entry name" value="PP-bd_ACP"/>
</dbReference>
<name>A0ABY3R8F9_9BRAD</name>
<dbReference type="Gene3D" id="3.30.300.30">
    <property type="match status" value="1"/>
</dbReference>
<dbReference type="InterPro" id="IPR010071">
    <property type="entry name" value="AA_adenyl_dom"/>
</dbReference>
<keyword evidence="5" id="KW-1185">Reference proteome</keyword>
<dbReference type="SMART" id="SM00823">
    <property type="entry name" value="PKS_PP"/>
    <property type="match status" value="1"/>
</dbReference>
<dbReference type="CDD" id="cd05930">
    <property type="entry name" value="A_NRPS"/>
    <property type="match status" value="1"/>
</dbReference>
<proteinExistence type="predicted"/>
<dbReference type="InterPro" id="IPR020806">
    <property type="entry name" value="PKS_PP-bd"/>
</dbReference>
<dbReference type="Gene3D" id="3.40.50.12780">
    <property type="entry name" value="N-terminal domain of ligase-like"/>
    <property type="match status" value="1"/>
</dbReference>
<dbReference type="PANTHER" id="PTHR45527">
    <property type="entry name" value="NONRIBOSOMAL PEPTIDE SYNTHETASE"/>
    <property type="match status" value="1"/>
</dbReference>
<dbReference type="InterPro" id="IPR042099">
    <property type="entry name" value="ANL_N_sf"/>
</dbReference>
<dbReference type="InterPro" id="IPR045851">
    <property type="entry name" value="AMP-bd_C_sf"/>
</dbReference>
<gene>
    <name evidence="4" type="ORF">LQG66_29395</name>
</gene>
<dbReference type="Gene3D" id="3.30.559.30">
    <property type="entry name" value="Nonribosomal peptide synthetase, condensation domain"/>
    <property type="match status" value="1"/>
</dbReference>
<dbReference type="Pfam" id="PF13193">
    <property type="entry name" value="AMP-binding_C"/>
    <property type="match status" value="1"/>
</dbReference>
<evidence type="ECO:0000313" key="4">
    <source>
        <dbReference type="EMBL" id="UFZ03312.1"/>
    </source>
</evidence>
<keyword evidence="1" id="KW-0596">Phosphopantetheine</keyword>
<evidence type="ECO:0000259" key="3">
    <source>
        <dbReference type="PROSITE" id="PS50075"/>
    </source>
</evidence>
<keyword evidence="2" id="KW-0597">Phosphoprotein</keyword>
<accession>A0ABY3R8F9</accession>
<dbReference type="InterPro" id="IPR036736">
    <property type="entry name" value="ACP-like_sf"/>
</dbReference>
<dbReference type="PANTHER" id="PTHR45527:SF1">
    <property type="entry name" value="FATTY ACID SYNTHASE"/>
    <property type="match status" value="1"/>
</dbReference>
<dbReference type="PROSITE" id="PS50075">
    <property type="entry name" value="CARRIER"/>
    <property type="match status" value="1"/>
</dbReference>
<dbReference type="SUPFAM" id="SSF52777">
    <property type="entry name" value="CoA-dependent acyltransferases"/>
    <property type="match status" value="2"/>
</dbReference>